<dbReference type="OrthoDB" id="120976at2759"/>
<dbReference type="PROSITE" id="PS50222">
    <property type="entry name" value="EF_HAND_2"/>
    <property type="match status" value="2"/>
</dbReference>
<protein>
    <submittedName>
        <fullName evidence="4">Leucine-rich repeat-containing protein 74B</fullName>
    </submittedName>
</protein>
<dbReference type="InterPro" id="IPR052394">
    <property type="entry name" value="LRR-containing"/>
</dbReference>
<evidence type="ECO:0000256" key="1">
    <source>
        <dbReference type="ARBA" id="ARBA00022837"/>
    </source>
</evidence>
<dbReference type="InterPro" id="IPR032675">
    <property type="entry name" value="LRR_dom_sf"/>
</dbReference>
<dbReference type="InterPro" id="IPR002048">
    <property type="entry name" value="EF_hand_dom"/>
</dbReference>
<dbReference type="PROSITE" id="PS00018">
    <property type="entry name" value="EF_HAND_1"/>
    <property type="match status" value="1"/>
</dbReference>
<sequence>MEQPDDAVAEVKAKREHTFRSRMHERTLTNLTTSRITPIKRPEIPAHTYNGVPPPDSPDVAISDQEMLQFMYSEASFDLIRNDTGDALDGKKETEIETKFEEDYEYDTDLETPDSRCESTFDQWGKATYLAACKRLRVVPVQSVLSHLEATELVVKHRTLSEKEAKAIAEALLVNTTVTHLDLSGNNLSAGGLAHLAPMLRENLNIRSLNLSGNLFGTEGLKSLSMALLVNQNITVLSLSGTHLADEHATYIANLLQDVKTLVELDLSHNNMGESAANIIGASLANNDALRILNLGWNNFRPKGSAAIFQGLTDNVMLKTFIYSMNGVAEAASAVAATIKHNVSLKELDLTSTRLFDNGVVKICKSLESNEHLEILKMGYNTITTLGGLAVLKALLKNEHSALKCVDLSRVYVHKDCIMMVEKIRETNPSFQFKIDGILKSDRYYGDEKKGRSQPIISSSPIDILRWFMESKSFRLIDLFKHLDKDGSMSVTREEFIMGLKAVDVPMTTAQLDELVNMLDKDKDGEVDFKELIDGQKEGRRQGRKN</sequence>
<dbReference type="CDD" id="cd00051">
    <property type="entry name" value="EFh"/>
    <property type="match status" value="1"/>
</dbReference>
<dbReference type="Pfam" id="PF13516">
    <property type="entry name" value="LRR_6"/>
    <property type="match status" value="5"/>
</dbReference>
<feature type="domain" description="EF-hand" evidence="2">
    <location>
        <begin position="471"/>
        <end position="506"/>
    </location>
</feature>
<evidence type="ECO:0000313" key="3">
    <source>
        <dbReference type="Proteomes" id="UP000085678"/>
    </source>
</evidence>
<proteinExistence type="predicted"/>
<dbReference type="InterPro" id="IPR001611">
    <property type="entry name" value="Leu-rich_rpt"/>
</dbReference>
<reference evidence="4" key="1">
    <citation type="submission" date="2025-08" db="UniProtKB">
        <authorList>
            <consortium name="RefSeq"/>
        </authorList>
    </citation>
    <scope>IDENTIFICATION</scope>
    <source>
        <tissue evidence="4">Gonads</tissue>
    </source>
</reference>
<dbReference type="InParanoid" id="A0A1S3JZ69"/>
<evidence type="ECO:0000313" key="4">
    <source>
        <dbReference type="RefSeq" id="XP_013415374.1"/>
    </source>
</evidence>
<keyword evidence="3" id="KW-1185">Reference proteome</keyword>
<dbReference type="SUPFAM" id="SSF52047">
    <property type="entry name" value="RNI-like"/>
    <property type="match status" value="1"/>
</dbReference>
<dbReference type="Proteomes" id="UP000085678">
    <property type="component" value="Unplaced"/>
</dbReference>
<dbReference type="PANTHER" id="PTHR24114">
    <property type="entry name" value="LEUCINE RICH REPEAT FAMILY PROTEIN"/>
    <property type="match status" value="1"/>
</dbReference>
<dbReference type="KEGG" id="lak:106177213"/>
<gene>
    <name evidence="4" type="primary">LOC106177213</name>
</gene>
<dbReference type="RefSeq" id="XP_013415374.1">
    <property type="nucleotide sequence ID" value="XM_013559920.1"/>
</dbReference>
<keyword evidence="1" id="KW-0106">Calcium</keyword>
<dbReference type="InterPro" id="IPR018247">
    <property type="entry name" value="EF_Hand_1_Ca_BS"/>
</dbReference>
<dbReference type="GO" id="GO:0005509">
    <property type="term" value="F:calcium ion binding"/>
    <property type="evidence" value="ECO:0007669"/>
    <property type="project" value="InterPro"/>
</dbReference>
<feature type="domain" description="EF-hand" evidence="2">
    <location>
        <begin position="507"/>
        <end position="542"/>
    </location>
</feature>
<organism evidence="3 4">
    <name type="scientific">Lingula anatina</name>
    <name type="common">Brachiopod</name>
    <name type="synonym">Lingula unguis</name>
    <dbReference type="NCBI Taxonomy" id="7574"/>
    <lineage>
        <taxon>Eukaryota</taxon>
        <taxon>Metazoa</taxon>
        <taxon>Spiralia</taxon>
        <taxon>Lophotrochozoa</taxon>
        <taxon>Brachiopoda</taxon>
        <taxon>Linguliformea</taxon>
        <taxon>Lingulata</taxon>
        <taxon>Lingulida</taxon>
        <taxon>Linguloidea</taxon>
        <taxon>Lingulidae</taxon>
        <taxon>Lingula</taxon>
    </lineage>
</organism>
<dbReference type="SMART" id="SM00368">
    <property type="entry name" value="LRR_RI"/>
    <property type="match status" value="7"/>
</dbReference>
<dbReference type="Gene3D" id="1.10.238.10">
    <property type="entry name" value="EF-hand"/>
    <property type="match status" value="1"/>
</dbReference>
<dbReference type="PROSITE" id="PS51450">
    <property type="entry name" value="LRR"/>
    <property type="match status" value="1"/>
</dbReference>
<evidence type="ECO:0000259" key="2">
    <source>
        <dbReference type="PROSITE" id="PS50222"/>
    </source>
</evidence>
<dbReference type="GeneID" id="106177213"/>
<dbReference type="Gene3D" id="3.80.10.10">
    <property type="entry name" value="Ribonuclease Inhibitor"/>
    <property type="match status" value="3"/>
</dbReference>
<accession>A0A1S3JZ69</accession>
<dbReference type="Pfam" id="PF13499">
    <property type="entry name" value="EF-hand_7"/>
    <property type="match status" value="1"/>
</dbReference>
<name>A0A1S3JZ69_LINAN</name>
<dbReference type="SMART" id="SM00054">
    <property type="entry name" value="EFh"/>
    <property type="match status" value="2"/>
</dbReference>
<dbReference type="SUPFAM" id="SSF47473">
    <property type="entry name" value="EF-hand"/>
    <property type="match status" value="1"/>
</dbReference>
<dbReference type="PANTHER" id="PTHR24114:SF50">
    <property type="entry name" value="RNI-LIKE PROTEIN"/>
    <property type="match status" value="1"/>
</dbReference>
<dbReference type="AlphaFoldDB" id="A0A1S3JZ69"/>
<dbReference type="InterPro" id="IPR011992">
    <property type="entry name" value="EF-hand-dom_pair"/>
</dbReference>